<accession>A0A9D9H3C5</accession>
<sequence length="84" mass="9785">MATTESLTKRKIIDIPNDVFRFLSIRAAAQGTNLKNYIENLLKKDMVNHMNDEEAYRWLSMHEPDGLHPASPQEQEAFRKWLGL</sequence>
<evidence type="ECO:0000313" key="1">
    <source>
        <dbReference type="EMBL" id="MBO8433208.1"/>
    </source>
</evidence>
<evidence type="ECO:0000313" key="2">
    <source>
        <dbReference type="Proteomes" id="UP000823612"/>
    </source>
</evidence>
<dbReference type="AlphaFoldDB" id="A0A9D9H3C5"/>
<reference evidence="1" key="1">
    <citation type="submission" date="2020-10" db="EMBL/GenBank/DDBJ databases">
        <authorList>
            <person name="Gilroy R."/>
        </authorList>
    </citation>
    <scope>NUCLEOTIDE SEQUENCE</scope>
    <source>
        <strain evidence="1">2889</strain>
    </source>
</reference>
<dbReference type="Proteomes" id="UP000823612">
    <property type="component" value="Unassembled WGS sequence"/>
</dbReference>
<comment type="caution">
    <text evidence="1">The sequence shown here is derived from an EMBL/GenBank/DDBJ whole genome shotgun (WGS) entry which is preliminary data.</text>
</comment>
<name>A0A9D9H3C5_9BACT</name>
<gene>
    <name evidence="1" type="ORF">IAB08_07980</name>
</gene>
<dbReference type="EMBL" id="JADIMZ010000116">
    <property type="protein sequence ID" value="MBO8433208.1"/>
    <property type="molecule type" value="Genomic_DNA"/>
</dbReference>
<proteinExistence type="predicted"/>
<reference evidence="1" key="2">
    <citation type="journal article" date="2021" name="PeerJ">
        <title>Extensive microbial diversity within the chicken gut microbiome revealed by metagenomics and culture.</title>
        <authorList>
            <person name="Gilroy R."/>
            <person name="Ravi A."/>
            <person name="Getino M."/>
            <person name="Pursley I."/>
            <person name="Horton D.L."/>
            <person name="Alikhan N.F."/>
            <person name="Baker D."/>
            <person name="Gharbi K."/>
            <person name="Hall N."/>
            <person name="Watson M."/>
            <person name="Adriaenssens E.M."/>
            <person name="Foster-Nyarko E."/>
            <person name="Jarju S."/>
            <person name="Secka A."/>
            <person name="Antonio M."/>
            <person name="Oren A."/>
            <person name="Chaudhuri R.R."/>
            <person name="La Ragione R."/>
            <person name="Hildebrand F."/>
            <person name="Pallen M.J."/>
        </authorList>
    </citation>
    <scope>NUCLEOTIDE SEQUENCE</scope>
    <source>
        <strain evidence="1">2889</strain>
    </source>
</reference>
<protein>
    <submittedName>
        <fullName evidence="1">Uncharacterized protein</fullName>
    </submittedName>
</protein>
<organism evidence="1 2">
    <name type="scientific">Candidatus Pullibacteroides excrementavium</name>
    <dbReference type="NCBI Taxonomy" id="2840905"/>
    <lineage>
        <taxon>Bacteria</taxon>
        <taxon>Pseudomonadati</taxon>
        <taxon>Bacteroidota</taxon>
        <taxon>Bacteroidia</taxon>
        <taxon>Bacteroidales</taxon>
        <taxon>Candidatus Pullibacteroides</taxon>
    </lineage>
</organism>